<keyword evidence="4" id="KW-1185">Reference proteome</keyword>
<name>A0A835KNR8_9POAL</name>
<dbReference type="PANTHER" id="PTHR45631">
    <property type="entry name" value="OS07G0107800 PROTEIN-RELATED"/>
    <property type="match status" value="1"/>
</dbReference>
<feature type="region of interest" description="Disordered" evidence="1">
    <location>
        <begin position="137"/>
        <end position="165"/>
    </location>
</feature>
<evidence type="ECO:0000256" key="1">
    <source>
        <dbReference type="SAM" id="MobiDB-lite"/>
    </source>
</evidence>
<evidence type="ECO:0000313" key="3">
    <source>
        <dbReference type="EMBL" id="KAF8743884.1"/>
    </source>
</evidence>
<dbReference type="PANTHER" id="PTHR45631:SF6">
    <property type="entry name" value="OS09G0352000 PROTEIN"/>
    <property type="match status" value="1"/>
</dbReference>
<dbReference type="SUPFAM" id="SSF56112">
    <property type="entry name" value="Protein kinase-like (PK-like)"/>
    <property type="match status" value="1"/>
</dbReference>
<dbReference type="Proteomes" id="UP000636709">
    <property type="component" value="Unassembled WGS sequence"/>
</dbReference>
<proteinExistence type="predicted"/>
<protein>
    <recommendedName>
        <fullName evidence="5">Serine-threonine/tyrosine-protein kinase catalytic domain-containing protein</fullName>
    </recommendedName>
</protein>
<gene>
    <name evidence="3" type="ORF">HU200_013527</name>
</gene>
<dbReference type="Gene3D" id="1.10.510.10">
    <property type="entry name" value="Transferase(Phosphotransferase) domain 1"/>
    <property type="match status" value="1"/>
</dbReference>
<sequence>MGLSRTYLSDTQTHISATAAGTAGLFCALLRYYLTGRLTEGSDVYSFGVVLLEAATGEPPMVPGHGHIVQRVKQRIATTGDIGSVADSRLGGAYDVSSMWKVVDTAMACTLDAGPGDGRPTMADVVAQLKDSLALEDARENDRNVPVRALRSDDEDFLSSGPSAR</sequence>
<accession>A0A835KNR8</accession>
<keyword evidence="2" id="KW-0472">Membrane</keyword>
<feature type="transmembrane region" description="Helical" evidence="2">
    <location>
        <begin position="15"/>
        <end position="34"/>
    </location>
</feature>
<dbReference type="EMBL" id="JACEFO010001261">
    <property type="protein sequence ID" value="KAF8743884.1"/>
    <property type="molecule type" value="Genomic_DNA"/>
</dbReference>
<reference evidence="3" key="1">
    <citation type="submission" date="2020-07" db="EMBL/GenBank/DDBJ databases">
        <title>Genome sequence and genetic diversity analysis of an under-domesticated orphan crop, white fonio (Digitaria exilis).</title>
        <authorList>
            <person name="Bennetzen J.L."/>
            <person name="Chen S."/>
            <person name="Ma X."/>
            <person name="Wang X."/>
            <person name="Yssel A.E.J."/>
            <person name="Chaluvadi S.R."/>
            <person name="Johnson M."/>
            <person name="Gangashetty P."/>
            <person name="Hamidou F."/>
            <person name="Sanogo M.D."/>
            <person name="Zwaenepoel A."/>
            <person name="Wallace J."/>
            <person name="Van De Peer Y."/>
            <person name="Van Deynze A."/>
        </authorList>
    </citation>
    <scope>NUCLEOTIDE SEQUENCE</scope>
    <source>
        <tissue evidence="3">Leaves</tissue>
    </source>
</reference>
<dbReference type="InterPro" id="IPR011009">
    <property type="entry name" value="Kinase-like_dom_sf"/>
</dbReference>
<evidence type="ECO:0000256" key="2">
    <source>
        <dbReference type="SAM" id="Phobius"/>
    </source>
</evidence>
<dbReference type="AlphaFoldDB" id="A0A835KNR8"/>
<keyword evidence="2" id="KW-0812">Transmembrane</keyword>
<organism evidence="3 4">
    <name type="scientific">Digitaria exilis</name>
    <dbReference type="NCBI Taxonomy" id="1010633"/>
    <lineage>
        <taxon>Eukaryota</taxon>
        <taxon>Viridiplantae</taxon>
        <taxon>Streptophyta</taxon>
        <taxon>Embryophyta</taxon>
        <taxon>Tracheophyta</taxon>
        <taxon>Spermatophyta</taxon>
        <taxon>Magnoliopsida</taxon>
        <taxon>Liliopsida</taxon>
        <taxon>Poales</taxon>
        <taxon>Poaceae</taxon>
        <taxon>PACMAD clade</taxon>
        <taxon>Panicoideae</taxon>
        <taxon>Panicodae</taxon>
        <taxon>Paniceae</taxon>
        <taxon>Anthephorinae</taxon>
        <taxon>Digitaria</taxon>
    </lineage>
</organism>
<evidence type="ECO:0008006" key="5">
    <source>
        <dbReference type="Google" id="ProtNLM"/>
    </source>
</evidence>
<keyword evidence="2" id="KW-1133">Transmembrane helix</keyword>
<evidence type="ECO:0000313" key="4">
    <source>
        <dbReference type="Proteomes" id="UP000636709"/>
    </source>
</evidence>
<comment type="caution">
    <text evidence="3">The sequence shown here is derived from an EMBL/GenBank/DDBJ whole genome shotgun (WGS) entry which is preliminary data.</text>
</comment>
<dbReference type="OrthoDB" id="683166at2759"/>